<evidence type="ECO:0000313" key="1">
    <source>
        <dbReference type="EMBL" id="EQD45158.1"/>
    </source>
</evidence>
<dbReference type="InterPro" id="IPR022148">
    <property type="entry name" value="CopG_antitoxin"/>
</dbReference>
<dbReference type="Pfam" id="PF12441">
    <property type="entry name" value="CopG_antitoxin"/>
    <property type="match status" value="1"/>
</dbReference>
<name>T0ZKI1_9ZZZZ</name>
<feature type="non-terminal residue" evidence="1">
    <location>
        <position position="50"/>
    </location>
</feature>
<dbReference type="EMBL" id="AUZX01010967">
    <property type="protein sequence ID" value="EQD45158.1"/>
    <property type="molecule type" value="Genomic_DNA"/>
</dbReference>
<dbReference type="AlphaFoldDB" id="T0ZKI1"/>
<organism evidence="1">
    <name type="scientific">mine drainage metagenome</name>
    <dbReference type="NCBI Taxonomy" id="410659"/>
    <lineage>
        <taxon>unclassified sequences</taxon>
        <taxon>metagenomes</taxon>
        <taxon>ecological metagenomes</taxon>
    </lineage>
</organism>
<proteinExistence type="predicted"/>
<comment type="caution">
    <text evidence="1">The sequence shown here is derived from an EMBL/GenBank/DDBJ whole genome shotgun (WGS) entry which is preliminary data.</text>
</comment>
<sequence length="50" mass="5867">MNKQLKPIPKFSNEAEEQVFWSKEDSTDYLDWTKAQKVVLPNLKPTTKTI</sequence>
<gene>
    <name evidence="1" type="ORF">B1A_14929</name>
</gene>
<protein>
    <submittedName>
        <fullName evidence="1">Uncharacterized protein</fullName>
    </submittedName>
</protein>
<accession>T0ZKI1</accession>
<reference evidence="1" key="2">
    <citation type="journal article" date="2014" name="ISME J.">
        <title>Microbial stratification in low pH oxic and suboxic macroscopic growths along an acid mine drainage.</title>
        <authorList>
            <person name="Mendez-Garcia C."/>
            <person name="Mesa V."/>
            <person name="Sprenger R.R."/>
            <person name="Richter M."/>
            <person name="Diez M.S."/>
            <person name="Solano J."/>
            <person name="Bargiela R."/>
            <person name="Golyshina O.V."/>
            <person name="Manteca A."/>
            <person name="Ramos J.L."/>
            <person name="Gallego J.R."/>
            <person name="Llorente I."/>
            <person name="Martins Dos Santos V.A."/>
            <person name="Jensen O.N."/>
            <person name="Pelaez A.I."/>
            <person name="Sanchez J."/>
            <person name="Ferrer M."/>
        </authorList>
    </citation>
    <scope>NUCLEOTIDE SEQUENCE</scope>
</reference>
<reference evidence="1" key="1">
    <citation type="submission" date="2013-08" db="EMBL/GenBank/DDBJ databases">
        <authorList>
            <person name="Mendez C."/>
            <person name="Richter M."/>
            <person name="Ferrer M."/>
            <person name="Sanchez J."/>
        </authorList>
    </citation>
    <scope>NUCLEOTIDE SEQUENCE</scope>
</reference>